<dbReference type="AlphaFoldDB" id="A0A845L804"/>
<reference evidence="8 9" key="1">
    <citation type="submission" date="2020-01" db="EMBL/GenBank/DDBJ databases">
        <title>Whole-genome sequence of Heliobacterium undosum DSM 13378.</title>
        <authorList>
            <person name="Kyndt J.A."/>
            <person name="Meyer T.E."/>
        </authorList>
    </citation>
    <scope>NUCLEOTIDE SEQUENCE [LARGE SCALE GENOMIC DNA]</scope>
    <source>
        <strain evidence="8 9">DSM 13378</strain>
    </source>
</reference>
<feature type="transmembrane region" description="Helical" evidence="6">
    <location>
        <begin position="234"/>
        <end position="251"/>
    </location>
</feature>
<dbReference type="RefSeq" id="WP_161259686.1">
    <property type="nucleotide sequence ID" value="NZ_WXEY01000027.1"/>
</dbReference>
<dbReference type="EMBL" id="WXEY01000027">
    <property type="protein sequence ID" value="MZP31165.1"/>
    <property type="molecule type" value="Genomic_DNA"/>
</dbReference>
<keyword evidence="3 6" id="KW-0812">Transmembrane</keyword>
<dbReference type="Proteomes" id="UP000463470">
    <property type="component" value="Unassembled WGS sequence"/>
</dbReference>
<evidence type="ECO:0000256" key="6">
    <source>
        <dbReference type="SAM" id="Phobius"/>
    </source>
</evidence>
<dbReference type="PANTHER" id="PTHR35007:SF2">
    <property type="entry name" value="PILUS ASSEMBLE PROTEIN"/>
    <property type="match status" value="1"/>
</dbReference>
<dbReference type="OrthoDB" id="2079340at2"/>
<feature type="transmembrane region" description="Helical" evidence="6">
    <location>
        <begin position="271"/>
        <end position="290"/>
    </location>
</feature>
<dbReference type="Pfam" id="PF00482">
    <property type="entry name" value="T2SSF"/>
    <property type="match status" value="1"/>
</dbReference>
<evidence type="ECO:0000256" key="2">
    <source>
        <dbReference type="ARBA" id="ARBA00022475"/>
    </source>
</evidence>
<evidence type="ECO:0000259" key="7">
    <source>
        <dbReference type="Pfam" id="PF00482"/>
    </source>
</evidence>
<keyword evidence="4 6" id="KW-1133">Transmembrane helix</keyword>
<keyword evidence="5 6" id="KW-0472">Membrane</keyword>
<name>A0A845L804_9FIRM</name>
<organism evidence="8 9">
    <name type="scientific">Heliomicrobium undosum</name>
    <dbReference type="NCBI Taxonomy" id="121734"/>
    <lineage>
        <taxon>Bacteria</taxon>
        <taxon>Bacillati</taxon>
        <taxon>Bacillota</taxon>
        <taxon>Clostridia</taxon>
        <taxon>Eubacteriales</taxon>
        <taxon>Heliobacteriaceae</taxon>
        <taxon>Heliomicrobium</taxon>
    </lineage>
</organism>
<protein>
    <recommendedName>
        <fullName evidence="7">Type II secretion system protein GspF domain-containing protein</fullName>
    </recommendedName>
</protein>
<feature type="transmembrane region" description="Helical" evidence="6">
    <location>
        <begin position="89"/>
        <end position="108"/>
    </location>
</feature>
<comment type="subcellular location">
    <subcellularLocation>
        <location evidence="1">Cell membrane</location>
        <topology evidence="1">Multi-pass membrane protein</topology>
    </subcellularLocation>
</comment>
<dbReference type="PANTHER" id="PTHR35007">
    <property type="entry name" value="INTEGRAL MEMBRANE PROTEIN-RELATED"/>
    <property type="match status" value="1"/>
</dbReference>
<evidence type="ECO:0000256" key="3">
    <source>
        <dbReference type="ARBA" id="ARBA00022692"/>
    </source>
</evidence>
<evidence type="ECO:0000256" key="1">
    <source>
        <dbReference type="ARBA" id="ARBA00004651"/>
    </source>
</evidence>
<evidence type="ECO:0000256" key="5">
    <source>
        <dbReference type="ARBA" id="ARBA00023136"/>
    </source>
</evidence>
<comment type="caution">
    <text evidence="8">The sequence shown here is derived from an EMBL/GenBank/DDBJ whole genome shotgun (WGS) entry which is preliminary data.</text>
</comment>
<feature type="transmembrane region" description="Helical" evidence="6">
    <location>
        <begin position="6"/>
        <end position="22"/>
    </location>
</feature>
<feature type="transmembrane region" description="Helical" evidence="6">
    <location>
        <begin position="63"/>
        <end position="83"/>
    </location>
</feature>
<keyword evidence="2" id="KW-1003">Cell membrane</keyword>
<feature type="domain" description="Type II secretion system protein GspF" evidence="7">
    <location>
        <begin position="135"/>
        <end position="251"/>
    </location>
</feature>
<evidence type="ECO:0000313" key="9">
    <source>
        <dbReference type="Proteomes" id="UP000463470"/>
    </source>
</evidence>
<keyword evidence="9" id="KW-1185">Reference proteome</keyword>
<evidence type="ECO:0000256" key="4">
    <source>
        <dbReference type="ARBA" id="ARBA00022989"/>
    </source>
</evidence>
<evidence type="ECO:0000313" key="8">
    <source>
        <dbReference type="EMBL" id="MZP31165.1"/>
    </source>
</evidence>
<dbReference type="InterPro" id="IPR018076">
    <property type="entry name" value="T2SS_GspF_dom"/>
</dbReference>
<proteinExistence type="predicted"/>
<sequence length="298" mass="33811">MSRVAISAVAALVAGYVVWLLMEPRRTVWMPKIKTPARWRTAYAELEGMLLKSRLLQYGGRPIPGWVFLLLCTVFGSAVGWQVNHRMNNPLAALLMAGIVGYLVFHALKMELRWNRERIVKRLPRLFLILLNHQQASGNPVAAMEEVSVYLDEPLRSLTFNLAGMIQAGVSVSEAVRRTQERVDNRLLNEFLKDYGHIVEYGGNMAACIRVYVEEAISQSNRAESYKTENSSNIMLAWVFLAVTVGMFLYMTSTNPDLMKLLTTTSLGKTAVVLIIVNTTLSMYFTYRFARWEVETVY</sequence>
<dbReference type="GO" id="GO:0005886">
    <property type="term" value="C:plasma membrane"/>
    <property type="evidence" value="ECO:0007669"/>
    <property type="project" value="UniProtKB-SubCell"/>
</dbReference>
<accession>A0A845L804</accession>
<gene>
    <name evidence="8" type="ORF">GTO91_15770</name>
</gene>